<dbReference type="AlphaFoldDB" id="A0A967ABB9"/>
<keyword evidence="3" id="KW-1185">Reference proteome</keyword>
<protein>
    <submittedName>
        <fullName evidence="2">Lipocalin</fullName>
    </submittedName>
</protein>
<name>A0A967ABB9_9FLAO</name>
<gene>
    <name evidence="2" type="ORF">G7034_01460</name>
</gene>
<dbReference type="Proteomes" id="UP000643701">
    <property type="component" value="Unassembled WGS sequence"/>
</dbReference>
<dbReference type="PROSITE" id="PS51257">
    <property type="entry name" value="PROKAR_LIPOPROTEIN"/>
    <property type="match status" value="1"/>
</dbReference>
<reference evidence="2" key="1">
    <citation type="submission" date="2020-03" db="EMBL/GenBank/DDBJ databases">
        <title>Psychroflexus Maritimus sp. nov., isolate from marine sediment.</title>
        <authorList>
            <person name="Zhong Y.-L."/>
        </authorList>
    </citation>
    <scope>NUCLEOTIDE SEQUENCE</scope>
    <source>
        <strain evidence="2">C1</strain>
    </source>
</reference>
<feature type="chain" id="PRO_5037569608" evidence="1">
    <location>
        <begin position="22"/>
        <end position="158"/>
    </location>
</feature>
<feature type="signal peptide" evidence="1">
    <location>
        <begin position="1"/>
        <end position="21"/>
    </location>
</feature>
<proteinExistence type="predicted"/>
<organism evidence="2 3">
    <name type="scientific">Psychroflexus maritimus</name>
    <dbReference type="NCBI Taxonomy" id="2714865"/>
    <lineage>
        <taxon>Bacteria</taxon>
        <taxon>Pseudomonadati</taxon>
        <taxon>Bacteroidota</taxon>
        <taxon>Flavobacteriia</taxon>
        <taxon>Flavobacteriales</taxon>
        <taxon>Flavobacteriaceae</taxon>
        <taxon>Psychroflexus</taxon>
    </lineage>
</organism>
<dbReference type="RefSeq" id="WP_166399186.1">
    <property type="nucleotide sequence ID" value="NZ_JAANAS010000002.1"/>
</dbReference>
<keyword evidence="1" id="KW-0732">Signal</keyword>
<evidence type="ECO:0000313" key="3">
    <source>
        <dbReference type="Proteomes" id="UP000643701"/>
    </source>
</evidence>
<dbReference type="EMBL" id="JAANAS010000002">
    <property type="protein sequence ID" value="NGZ88916.1"/>
    <property type="molecule type" value="Genomic_DNA"/>
</dbReference>
<accession>A0A967ABB9</accession>
<evidence type="ECO:0000313" key="2">
    <source>
        <dbReference type="EMBL" id="NGZ88916.1"/>
    </source>
</evidence>
<sequence length="158" mass="18091">MNKNLLLLSLAFILASCGASKEIKQQENNFNGDWKLLSVDYPDSSGFFDVTLFEVASASCFEGSNWSFVANNNRGKVLISDNDCIIPEQNMVWSLQDSNHMYYNYDILIKMADDEKASQQKRGSRMQLKQISKQNMVWDLNVNFQGKPMIVQLNFVKK</sequence>
<comment type="caution">
    <text evidence="2">The sequence shown here is derived from an EMBL/GenBank/DDBJ whole genome shotgun (WGS) entry which is preliminary data.</text>
</comment>
<evidence type="ECO:0000256" key="1">
    <source>
        <dbReference type="SAM" id="SignalP"/>
    </source>
</evidence>